<organism evidence="1 2">
    <name type="scientific">Bos indicus x Bos taurus</name>
    <name type="common">Hybrid cattle</name>
    <dbReference type="NCBI Taxonomy" id="30522"/>
    <lineage>
        <taxon>Eukaryota</taxon>
        <taxon>Metazoa</taxon>
        <taxon>Chordata</taxon>
        <taxon>Craniata</taxon>
        <taxon>Vertebrata</taxon>
        <taxon>Euteleostomi</taxon>
        <taxon>Mammalia</taxon>
        <taxon>Eutheria</taxon>
        <taxon>Laurasiatheria</taxon>
        <taxon>Artiodactyla</taxon>
        <taxon>Ruminantia</taxon>
        <taxon>Pecora</taxon>
        <taxon>Bovidae</taxon>
        <taxon>Bovinae</taxon>
        <taxon>Bos</taxon>
    </lineage>
</organism>
<name>A0A4W2C552_BOBOX</name>
<dbReference type="Proteomes" id="UP000429181">
    <property type="component" value="Chromosome 23"/>
</dbReference>
<dbReference type="AlphaFoldDB" id="A0A4W2C552"/>
<sequence>MIIPGEKRASSLHGPIPLLQGDVKAKEMTLCGLFKRSGSLCFHLCFQPRISEIENLRTHLVITIQRTYLAIKHMPIYAIVLGWFPLFFLHGQCCVSVDRETPNCLHTSTPELRFLLHR</sequence>
<evidence type="ECO:0000313" key="2">
    <source>
        <dbReference type="Proteomes" id="UP000314981"/>
    </source>
</evidence>
<evidence type="ECO:0000313" key="3">
    <source>
        <dbReference type="Proteomes" id="UP000429181"/>
    </source>
</evidence>
<reference evidence="1" key="2">
    <citation type="submission" date="2025-05" db="UniProtKB">
        <authorList>
            <consortium name="Ensembl"/>
        </authorList>
    </citation>
    <scope>IDENTIFICATION</scope>
</reference>
<keyword evidence="2" id="KW-1185">Reference proteome</keyword>
<protein>
    <submittedName>
        <fullName evidence="1">Uncharacterized protein</fullName>
    </submittedName>
</protein>
<proteinExistence type="predicted"/>
<accession>A0A4W2C552</accession>
<reference evidence="2 3" key="1">
    <citation type="submission" date="2018-11" db="EMBL/GenBank/DDBJ databases">
        <title>Haplotype-resolved cattle genomes.</title>
        <authorList>
            <person name="Low W.Y."/>
            <person name="Tearle R."/>
            <person name="Bickhart D.M."/>
            <person name="Rosen B.D."/>
            <person name="Koren S."/>
            <person name="Rhie A."/>
            <person name="Hiendleder S."/>
            <person name="Phillippy A.M."/>
            <person name="Smith T.P.L."/>
            <person name="Williams J.L."/>
        </authorList>
    </citation>
    <scope>NUCLEOTIDE SEQUENCE [LARGE SCALE GENOMIC DNA]</scope>
</reference>
<dbReference type="Ensembl" id="ENSBIXT00000014056.1">
    <property type="protein sequence ID" value="ENSBIXP00000001425.1"/>
    <property type="gene ID" value="ENSBIXG00000028574.1"/>
</dbReference>
<dbReference type="Ensembl" id="ENSBIXT00005043133.1">
    <property type="protein sequence ID" value="ENSBIXP00005026699.1"/>
    <property type="gene ID" value="ENSBIXG00005002176.1"/>
</dbReference>
<dbReference type="Proteomes" id="UP000314981">
    <property type="component" value="Chromosome 23"/>
</dbReference>
<evidence type="ECO:0000313" key="1">
    <source>
        <dbReference type="Ensembl" id="ENSBIXP00000001425.1"/>
    </source>
</evidence>
<dbReference type="GeneTree" id="ENSGT00960000191187"/>